<gene>
    <name evidence="11" type="primary">LOC116412815</name>
</gene>
<evidence type="ECO:0000256" key="3">
    <source>
        <dbReference type="ARBA" id="ARBA00022448"/>
    </source>
</evidence>
<dbReference type="InterPro" id="IPR023184">
    <property type="entry name" value="Ubol_cytC_Rdtase_hinge_dom"/>
</dbReference>
<evidence type="ECO:0000313" key="10">
    <source>
        <dbReference type="Proteomes" id="UP001652740"/>
    </source>
</evidence>
<evidence type="ECO:0000256" key="4">
    <source>
        <dbReference type="ARBA" id="ARBA00022660"/>
    </source>
</evidence>
<dbReference type="Pfam" id="PF02320">
    <property type="entry name" value="UCR_hinge"/>
    <property type="match status" value="1"/>
</dbReference>
<evidence type="ECO:0000256" key="7">
    <source>
        <dbReference type="ARBA" id="ARBA00023128"/>
    </source>
</evidence>
<dbReference type="AlphaFoldDB" id="A0A6J3BWD2"/>
<name>A0A6J3BWD2_GALME</name>
<comment type="subcellular location">
    <subcellularLocation>
        <location evidence="1">Mitochondrion inner membrane</location>
    </subcellularLocation>
</comment>
<protein>
    <submittedName>
        <fullName evidence="11">Uncharacterized protein LOC116412815 isoform X1</fullName>
    </submittedName>
</protein>
<evidence type="ECO:0000256" key="6">
    <source>
        <dbReference type="ARBA" id="ARBA00022982"/>
    </source>
</evidence>
<evidence type="ECO:0000313" key="11">
    <source>
        <dbReference type="RefSeq" id="XP_031764005.1"/>
    </source>
</evidence>
<dbReference type="OrthoDB" id="405848at2759"/>
<dbReference type="Proteomes" id="UP001652740">
    <property type="component" value="Unplaced"/>
</dbReference>
<keyword evidence="5" id="KW-0999">Mitochondrion inner membrane</keyword>
<dbReference type="Gene3D" id="1.10.287.20">
    <property type="entry name" value="Ubiquinol-cytochrome C reductase hinge domain"/>
    <property type="match status" value="1"/>
</dbReference>
<proteinExistence type="inferred from homology"/>
<evidence type="ECO:0000256" key="2">
    <source>
        <dbReference type="ARBA" id="ARBA00006498"/>
    </source>
</evidence>
<keyword evidence="8" id="KW-0472">Membrane</keyword>
<dbReference type="GO" id="GO:0005743">
    <property type="term" value="C:mitochondrial inner membrane"/>
    <property type="evidence" value="ECO:0007669"/>
    <property type="project" value="UniProtKB-SubCell"/>
</dbReference>
<reference evidence="11" key="1">
    <citation type="submission" date="2025-08" db="UniProtKB">
        <authorList>
            <consortium name="RefSeq"/>
        </authorList>
    </citation>
    <scope>IDENTIFICATION</scope>
    <source>
        <tissue evidence="11">Whole larvae</tissue>
    </source>
</reference>
<keyword evidence="4" id="KW-0679">Respiratory chain</keyword>
<dbReference type="SUPFAM" id="SSF81531">
    <property type="entry name" value="Non-heme 11 kDa protein of cytochrome bc1 complex (Ubiquinol-cytochrome c reductase)"/>
    <property type="match status" value="1"/>
</dbReference>
<keyword evidence="7" id="KW-0496">Mitochondrion</keyword>
<dbReference type="RefSeq" id="XP_031764005.1">
    <property type="nucleotide sequence ID" value="XM_031908145.2"/>
</dbReference>
<feature type="domain" description="Ubiquinol-cytochrome C reductase hinge" evidence="9">
    <location>
        <begin position="28"/>
        <end position="74"/>
    </location>
</feature>
<evidence type="ECO:0000259" key="9">
    <source>
        <dbReference type="Pfam" id="PF02320"/>
    </source>
</evidence>
<keyword evidence="6" id="KW-0249">Electron transport</keyword>
<evidence type="ECO:0000256" key="8">
    <source>
        <dbReference type="ARBA" id="ARBA00023136"/>
    </source>
</evidence>
<keyword evidence="10" id="KW-1185">Reference proteome</keyword>
<accession>A0A6J3BWD2</accession>
<evidence type="ECO:0000256" key="1">
    <source>
        <dbReference type="ARBA" id="ARBA00004273"/>
    </source>
</evidence>
<evidence type="ECO:0000256" key="5">
    <source>
        <dbReference type="ARBA" id="ARBA00022792"/>
    </source>
</evidence>
<keyword evidence="3" id="KW-0813">Transport</keyword>
<dbReference type="KEGG" id="gmw:116412815"/>
<dbReference type="GeneID" id="116412815"/>
<dbReference type="InterPro" id="IPR036811">
    <property type="entry name" value="Ubol_cytC_Rdtase_hinge_dom_sf"/>
</dbReference>
<comment type="similarity">
    <text evidence="2">Belongs to the UQCRH/QCR6 family.</text>
</comment>
<sequence length="90" mass="10223">MSADMYDSHSTDQLTRERGICIERDCDVRNYFMALKQCQKRIAAKPYTAETCHQETVDLIESIDRCVADKAFVKFACQVKSVILRVGAGE</sequence>
<organism evidence="10 11">
    <name type="scientific">Galleria mellonella</name>
    <name type="common">Greater wax moth</name>
    <dbReference type="NCBI Taxonomy" id="7137"/>
    <lineage>
        <taxon>Eukaryota</taxon>
        <taxon>Metazoa</taxon>
        <taxon>Ecdysozoa</taxon>
        <taxon>Arthropoda</taxon>
        <taxon>Hexapoda</taxon>
        <taxon>Insecta</taxon>
        <taxon>Pterygota</taxon>
        <taxon>Neoptera</taxon>
        <taxon>Endopterygota</taxon>
        <taxon>Lepidoptera</taxon>
        <taxon>Glossata</taxon>
        <taxon>Ditrysia</taxon>
        <taxon>Pyraloidea</taxon>
        <taxon>Pyralidae</taxon>
        <taxon>Galleriinae</taxon>
        <taxon>Galleria</taxon>
    </lineage>
</organism>